<feature type="region of interest" description="Disordered" evidence="1">
    <location>
        <begin position="257"/>
        <end position="316"/>
    </location>
</feature>
<feature type="compositionally biased region" description="Acidic residues" evidence="1">
    <location>
        <begin position="295"/>
        <end position="316"/>
    </location>
</feature>
<evidence type="ECO:0000256" key="1">
    <source>
        <dbReference type="SAM" id="MobiDB-lite"/>
    </source>
</evidence>
<comment type="caution">
    <text evidence="2">The sequence shown here is derived from an EMBL/GenBank/DDBJ whole genome shotgun (WGS) entry which is preliminary data.</text>
</comment>
<feature type="region of interest" description="Disordered" evidence="1">
    <location>
        <begin position="1"/>
        <end position="47"/>
    </location>
</feature>
<evidence type="ECO:0000313" key="2">
    <source>
        <dbReference type="EMBL" id="OLP77307.1"/>
    </source>
</evidence>
<feature type="compositionally biased region" description="Basic and acidic residues" evidence="1">
    <location>
        <begin position="29"/>
        <end position="42"/>
    </location>
</feature>
<feature type="region of interest" description="Disordered" evidence="1">
    <location>
        <begin position="349"/>
        <end position="379"/>
    </location>
</feature>
<dbReference type="Proteomes" id="UP000186817">
    <property type="component" value="Unassembled WGS sequence"/>
</dbReference>
<proteinExistence type="predicted"/>
<feature type="compositionally biased region" description="Low complexity" evidence="1">
    <location>
        <begin position="12"/>
        <end position="28"/>
    </location>
</feature>
<name>A0A1Q9C322_SYMMI</name>
<sequence length="1243" mass="139687">MGGKKKTDKEAPAASALAVPSAPAAAPAQKKDIVPARSDASRSHTKRRKLAANQLPCLVCPLCGQSSEDVDWATQPDGQRMEGCLVDVSLCVKLYPNLSFEEVALLYAAKAEAGDKFRKKYDQARIVFMKQKATRQEKVIFENSCDVRQTTIYGTELYYEVGVVTESEFLRLVGAAPKQLKRKGVRVESSEEGESFTGFMISLRGLPVDEIFSMRKLKMSHQVRVQLDKLLLLHTDQLSEDQGDEWLSFATAQLNEQRPTGTRLSQRQKLPTVEQLRKEAEDLEEDRRKKVQEQFAEESGSDEDDEGEDGRGEEDDLDDLLQQGLEASAAAPKTTSLQVVPSAMAVLKGPKEAAPKAVRKKKAEQALDREQAWDEDLDRTPEPVAAVDDEMQQVAQKHHEISKGKNTLTLWPQLRVDHALSGNFDGRLITAAGRVLESLTVPRRYKEADILEERKSKCEAGMYLAEKKKTQALDKSKFKQYLLVLKDEVMLFPTAIQIHCTERLMLDSLSEALSSEDSDQAAAQLEAWTQHLFPWTNPSLGALQLLDTRRPSFTPILERLVQEDSSAGIGDDQDSQEEESLEALMREQAGCFVVLRYCEPGGTEPTEEEKRKQQQFEAVGAAYMVILEDDKFLEFFRKIETERTAKLACVFARTFLKCYQDAEGKCLMPLPMQEHRHLKILCSSLSNAANVCRMLLCLVDPADFGMHGDLVLNALEYRGARVFQKALRNIFSKEAPPNATPEQRSQATHILTLVKDIQRTAASLPTANGTFQKLRLIVQEKNPKHEDLRWAMEQQRYLLENLRMGQMKKVRQELAAHIVSAARELYMGGKTEGVDSSWVDFLMTTLRSGTFHRISESCVEAHNKLVAWFTKHNAEICKSDVCLMLQQYVANAELQSSRVSSQPLPVEKFMAALPKCKASQFYDDTELVQRAQAYLLKEAFAKATDFYNPHIMQQSEALCKVLRALQMLGKHPRLELLNRMLDLLIVGLEFHLGLSQYEALGPDAGARIRADAQQALLTKTVKARFMLLSHATWVDEYIGQNKPADAVADDIKDTPSANMLFNLNGMTRANWQLDSNTAMDAVELVCAQFQERLNTAILTLKRVAGSLATNSWHLEIQDGASQDMVLETGARTVGVMHSGNLKKELDLIDKDKEDMLRFLKEFEIPEGEGHVPQRVTDLNAELEAFNRDITVFHVLFVESILVFALTAMAKPDCDAKLKTRNAKLIDKQLLRVRQSVQSMDKEA</sequence>
<dbReference type="AlphaFoldDB" id="A0A1Q9C322"/>
<organism evidence="2 3">
    <name type="scientific">Symbiodinium microadriaticum</name>
    <name type="common">Dinoflagellate</name>
    <name type="synonym">Zooxanthella microadriatica</name>
    <dbReference type="NCBI Taxonomy" id="2951"/>
    <lineage>
        <taxon>Eukaryota</taxon>
        <taxon>Sar</taxon>
        <taxon>Alveolata</taxon>
        <taxon>Dinophyceae</taxon>
        <taxon>Suessiales</taxon>
        <taxon>Symbiodiniaceae</taxon>
        <taxon>Symbiodinium</taxon>
    </lineage>
</organism>
<dbReference type="OrthoDB" id="423851at2759"/>
<feature type="compositionally biased region" description="Basic and acidic residues" evidence="1">
    <location>
        <begin position="363"/>
        <end position="372"/>
    </location>
</feature>
<feature type="compositionally biased region" description="Basic and acidic residues" evidence="1">
    <location>
        <begin position="275"/>
        <end position="292"/>
    </location>
</feature>
<reference evidence="2 3" key="1">
    <citation type="submission" date="2016-02" db="EMBL/GenBank/DDBJ databases">
        <title>Genome analysis of coral dinoflagellate symbionts highlights evolutionary adaptations to a symbiotic lifestyle.</title>
        <authorList>
            <person name="Aranda M."/>
            <person name="Li Y."/>
            <person name="Liew Y.J."/>
            <person name="Baumgarten S."/>
            <person name="Simakov O."/>
            <person name="Wilson M."/>
            <person name="Piel J."/>
            <person name="Ashoor H."/>
            <person name="Bougouffa S."/>
            <person name="Bajic V.B."/>
            <person name="Ryu T."/>
            <person name="Ravasi T."/>
            <person name="Bayer T."/>
            <person name="Micklem G."/>
            <person name="Kim H."/>
            <person name="Bhak J."/>
            <person name="Lajeunesse T.C."/>
            <person name="Voolstra C.R."/>
        </authorList>
    </citation>
    <scope>NUCLEOTIDE SEQUENCE [LARGE SCALE GENOMIC DNA]</scope>
    <source>
        <strain evidence="2 3">CCMP2467</strain>
    </source>
</reference>
<feature type="compositionally biased region" description="Basic and acidic residues" evidence="1">
    <location>
        <begin position="1"/>
        <end position="11"/>
    </location>
</feature>
<dbReference type="EMBL" id="LSRX01001796">
    <property type="protein sequence ID" value="OLP77307.1"/>
    <property type="molecule type" value="Genomic_DNA"/>
</dbReference>
<keyword evidence="3" id="KW-1185">Reference proteome</keyword>
<gene>
    <name evidence="2" type="ORF">AK812_SmicGene42646</name>
</gene>
<accession>A0A1Q9C322</accession>
<feature type="compositionally biased region" description="Polar residues" evidence="1">
    <location>
        <begin position="257"/>
        <end position="269"/>
    </location>
</feature>
<evidence type="ECO:0000313" key="3">
    <source>
        <dbReference type="Proteomes" id="UP000186817"/>
    </source>
</evidence>
<protein>
    <submittedName>
        <fullName evidence="2">Uncharacterized protein</fullName>
    </submittedName>
</protein>